<evidence type="ECO:0000256" key="7">
    <source>
        <dbReference type="SAM" id="Phobius"/>
    </source>
</evidence>
<dbReference type="Gene3D" id="3.30.70.1350">
    <property type="entry name" value="Cation efflux protein, cytoplasmic domain"/>
    <property type="match status" value="1"/>
</dbReference>
<dbReference type="InterPro" id="IPR002524">
    <property type="entry name" value="Cation_efflux"/>
</dbReference>
<dbReference type="RefSeq" id="WP_009892244.1">
    <property type="nucleotide sequence ID" value="NC_013315.1"/>
</dbReference>
<feature type="transmembrane region" description="Helical" evidence="7">
    <location>
        <begin position="114"/>
        <end position="136"/>
    </location>
</feature>
<dbReference type="InterPro" id="IPR050291">
    <property type="entry name" value="CDF_Transporter"/>
</dbReference>
<dbReference type="PANTHER" id="PTHR43840">
    <property type="entry name" value="MITOCHONDRIAL METAL TRANSPORTER 1-RELATED"/>
    <property type="match status" value="1"/>
</dbReference>
<dbReference type="Pfam" id="PF01545">
    <property type="entry name" value="Cation_efflux"/>
    <property type="match status" value="1"/>
</dbReference>
<dbReference type="Proteomes" id="UP000002068">
    <property type="component" value="Chromosome"/>
</dbReference>
<comment type="similarity">
    <text evidence="2">Belongs to the cation diffusion facilitator (CDF) transporter (TC 2.A.4) family.</text>
</comment>
<dbReference type="SUPFAM" id="SSF161111">
    <property type="entry name" value="Cation efflux protein transmembrane domain-like"/>
    <property type="match status" value="1"/>
</dbReference>
<evidence type="ECO:0000259" key="8">
    <source>
        <dbReference type="Pfam" id="PF01545"/>
    </source>
</evidence>
<comment type="subcellular location">
    <subcellularLocation>
        <location evidence="1">Membrane</location>
        <topology evidence="1">Multi-pass membrane protein</topology>
    </subcellularLocation>
</comment>
<dbReference type="GO" id="GO:0008324">
    <property type="term" value="F:monoatomic cation transmembrane transporter activity"/>
    <property type="evidence" value="ECO:0007669"/>
    <property type="project" value="InterPro"/>
</dbReference>
<organism evidence="10 11">
    <name type="scientific">Clostridioides difficile (strain CD196)</name>
    <name type="common">Peptoclostridium difficile</name>
    <dbReference type="NCBI Taxonomy" id="645462"/>
    <lineage>
        <taxon>Bacteria</taxon>
        <taxon>Bacillati</taxon>
        <taxon>Bacillota</taxon>
        <taxon>Clostridia</taxon>
        <taxon>Peptostreptococcales</taxon>
        <taxon>Peptostreptococcaceae</taxon>
        <taxon>Clostridioides</taxon>
    </lineage>
</organism>
<keyword evidence="3" id="KW-0813">Transport</keyword>
<name>A0A0H3N786_CLODC</name>
<protein>
    <submittedName>
        <fullName evidence="10">Uncharacterized protein</fullName>
    </submittedName>
</protein>
<sequence>MEKGRLLQNENINKAIQVSKITLIINLGLSLLKFAAGYIGKSSAMLSDAVHSASDVLSTIVVMVGIKISEKQPDKEHPYGHERMECVASIILSVALAITGAGIGYSGIKKIFSGQYNTLSVSSGIALTAAVLSIVIKEWMYWYTRSAAKHTNSDALMADAWHHRSDALSSVGSLIGILGARLGYAILDPIASIVICGCILKAALDIFKESINKMVDHSCDNATETKIREVVLQQQGVDGIDELKTRMFGAKMYVDIEILADGNLALYDAHRIAEGVHQTIENNFPQCKHCMVHVNTNELPYSP</sequence>
<evidence type="ECO:0000259" key="9">
    <source>
        <dbReference type="Pfam" id="PF16916"/>
    </source>
</evidence>
<evidence type="ECO:0000313" key="11">
    <source>
        <dbReference type="Proteomes" id="UP000002068"/>
    </source>
</evidence>
<feature type="transmembrane region" description="Helical" evidence="7">
    <location>
        <begin position="87"/>
        <end position="108"/>
    </location>
</feature>
<dbReference type="Pfam" id="PF16916">
    <property type="entry name" value="ZT_dimer"/>
    <property type="match status" value="1"/>
</dbReference>
<feature type="transmembrane region" description="Helical" evidence="7">
    <location>
        <begin position="190"/>
        <end position="207"/>
    </location>
</feature>
<dbReference type="KEGG" id="cdc:CD196_3427"/>
<dbReference type="InterPro" id="IPR036837">
    <property type="entry name" value="Cation_efflux_CTD_sf"/>
</dbReference>
<dbReference type="AlphaFoldDB" id="A0A0H3N786"/>
<dbReference type="HOGENOM" id="CLU_013430_3_6_9"/>
<dbReference type="GO" id="GO:0016020">
    <property type="term" value="C:membrane"/>
    <property type="evidence" value="ECO:0007669"/>
    <property type="project" value="UniProtKB-SubCell"/>
</dbReference>
<dbReference type="InterPro" id="IPR027469">
    <property type="entry name" value="Cation_efflux_TMD_sf"/>
</dbReference>
<feature type="domain" description="Cation efflux protein cytoplasmic" evidence="9">
    <location>
        <begin position="220"/>
        <end position="295"/>
    </location>
</feature>
<keyword evidence="4 7" id="KW-0812">Transmembrane</keyword>
<accession>A0A0H3N786</accession>
<dbReference type="InterPro" id="IPR058533">
    <property type="entry name" value="Cation_efflux_TM"/>
</dbReference>
<dbReference type="Gene3D" id="1.20.1510.10">
    <property type="entry name" value="Cation efflux protein transmembrane domain"/>
    <property type="match status" value="1"/>
</dbReference>
<evidence type="ECO:0000256" key="3">
    <source>
        <dbReference type="ARBA" id="ARBA00022448"/>
    </source>
</evidence>
<evidence type="ECO:0000256" key="6">
    <source>
        <dbReference type="ARBA" id="ARBA00023136"/>
    </source>
</evidence>
<evidence type="ECO:0000256" key="4">
    <source>
        <dbReference type="ARBA" id="ARBA00022692"/>
    </source>
</evidence>
<feature type="transmembrane region" description="Helical" evidence="7">
    <location>
        <begin position="21"/>
        <end position="39"/>
    </location>
</feature>
<dbReference type="PANTHER" id="PTHR43840:SF15">
    <property type="entry name" value="MITOCHONDRIAL METAL TRANSPORTER 1-RELATED"/>
    <property type="match status" value="1"/>
</dbReference>
<dbReference type="EMBL" id="FN538970">
    <property type="protein sequence ID" value="CBA66916.1"/>
    <property type="molecule type" value="Genomic_DNA"/>
</dbReference>
<dbReference type="NCBIfam" id="TIGR01297">
    <property type="entry name" value="CDF"/>
    <property type="match status" value="1"/>
</dbReference>
<dbReference type="FunFam" id="1.20.1510.10:FF:000006">
    <property type="entry name" value="Divalent cation efflux transporter"/>
    <property type="match status" value="1"/>
</dbReference>
<evidence type="ECO:0000313" key="10">
    <source>
        <dbReference type="EMBL" id="CBA66916.1"/>
    </source>
</evidence>
<evidence type="ECO:0000256" key="1">
    <source>
        <dbReference type="ARBA" id="ARBA00004141"/>
    </source>
</evidence>
<reference evidence="10 11" key="1">
    <citation type="journal article" date="2009" name="Genome Biol.">
        <title>Comparative genome and phenotypic analysis of Clostridium difficile 027 strains provides insight into the evolution of a hypervirulent bacterium.</title>
        <authorList>
            <person name="Stabler R.A."/>
            <person name="He M."/>
            <person name="Dawson L."/>
            <person name="Martin M."/>
            <person name="Valiente E."/>
            <person name="Corton C."/>
            <person name="Lawley T.D."/>
            <person name="Sebaihia M."/>
            <person name="Quail M.A."/>
            <person name="Rose G."/>
            <person name="Gerding D.N."/>
            <person name="Gibert M."/>
            <person name="Popoff M.R."/>
            <person name="Parkhill J."/>
            <person name="Dougan G."/>
            <person name="Wren B.W."/>
        </authorList>
    </citation>
    <scope>NUCLEOTIDE SEQUENCE [LARGE SCALE GENOMIC DNA]</scope>
    <source>
        <strain evidence="10 11">CD196</strain>
    </source>
</reference>
<dbReference type="SUPFAM" id="SSF160240">
    <property type="entry name" value="Cation efflux protein cytoplasmic domain-like"/>
    <property type="match status" value="1"/>
</dbReference>
<evidence type="ECO:0000256" key="2">
    <source>
        <dbReference type="ARBA" id="ARBA00008114"/>
    </source>
</evidence>
<gene>
    <name evidence="10" type="ordered locus">CD196_3427</name>
</gene>
<keyword evidence="6 7" id="KW-0472">Membrane</keyword>
<dbReference type="InterPro" id="IPR027470">
    <property type="entry name" value="Cation_efflux_CTD"/>
</dbReference>
<evidence type="ECO:0000256" key="5">
    <source>
        <dbReference type="ARBA" id="ARBA00022989"/>
    </source>
</evidence>
<proteinExistence type="inferred from homology"/>
<feature type="domain" description="Cation efflux protein transmembrane" evidence="8">
    <location>
        <begin position="20"/>
        <end position="212"/>
    </location>
</feature>
<keyword evidence="5 7" id="KW-1133">Transmembrane helix</keyword>